<comment type="caution">
    <text evidence="3">The sequence shown here is derived from an EMBL/GenBank/DDBJ whole genome shotgun (WGS) entry which is preliminary data.</text>
</comment>
<organism evidence="3 4">
    <name type="scientific">Roseateles terrae</name>
    <dbReference type="NCBI Taxonomy" id="431060"/>
    <lineage>
        <taxon>Bacteria</taxon>
        <taxon>Pseudomonadati</taxon>
        <taxon>Pseudomonadota</taxon>
        <taxon>Betaproteobacteria</taxon>
        <taxon>Burkholderiales</taxon>
        <taxon>Sphaerotilaceae</taxon>
        <taxon>Roseateles</taxon>
    </lineage>
</organism>
<keyword evidence="4" id="KW-1185">Reference proteome</keyword>
<feature type="domain" description="Tape measure protein N-terminal" evidence="2">
    <location>
        <begin position="64"/>
        <end position="251"/>
    </location>
</feature>
<dbReference type="EMBL" id="JACHXO010000002">
    <property type="protein sequence ID" value="MBB3193933.1"/>
    <property type="molecule type" value="Genomic_DNA"/>
</dbReference>
<evidence type="ECO:0000313" key="4">
    <source>
        <dbReference type="Proteomes" id="UP000574369"/>
    </source>
</evidence>
<name>A0ABR6GS23_9BURK</name>
<accession>A0ABR6GS23</accession>
<protein>
    <submittedName>
        <fullName evidence="3">Tape measure domain-containing protein</fullName>
    </submittedName>
</protein>
<dbReference type="InterPro" id="IPR013491">
    <property type="entry name" value="Tape_meas_N"/>
</dbReference>
<reference evidence="3 4" key="1">
    <citation type="submission" date="2020-08" db="EMBL/GenBank/DDBJ databases">
        <title>Genomic Encyclopedia of Type Strains, Phase III (KMG-III): the genomes of soil and plant-associated and newly described type strains.</title>
        <authorList>
            <person name="Whitman W."/>
        </authorList>
    </citation>
    <scope>NUCLEOTIDE SEQUENCE [LARGE SCALE GENOMIC DNA]</scope>
    <source>
        <strain evidence="3 4">CECT 7247</strain>
    </source>
</reference>
<dbReference type="NCBIfam" id="TIGR02675">
    <property type="entry name" value="tape_meas_nterm"/>
    <property type="match status" value="1"/>
</dbReference>
<evidence type="ECO:0000256" key="1">
    <source>
        <dbReference type="SAM" id="Coils"/>
    </source>
</evidence>
<evidence type="ECO:0000259" key="2">
    <source>
        <dbReference type="Pfam" id="PF20155"/>
    </source>
</evidence>
<sequence>MAAKVGEIYYDVSLDTRKLVEGQRAVQKTVSDSAASLDSLGAGLTKITRAIQLYAVAAAAVKSVNLADEFRMLAVRVQVAAGSIDQGTEAFKALQVISTKTQTAMAANVDVFARLNQSILQMGGSQQDTLSMTLTLAQAIKVSGASAEEAKNAMLQFGQALGSGKLQGDELRSLMESAPYLMRQMADAIGVPVGALKNLGAEGKLTADVVANALSKAATKIDADFKQFPQTFSGAMTVLEDAAARANEKLDNLTGTSAAATGIAQGFGQVLDKLAVQLGAMDDEAGKLNRNDAVKSWAQTSKVALSYLVDAADVTWQALSVLGRNVKFVFESMGTEIGGIGAQVMSVLRGDFSGARAIGEAMTADAEERRRKLDEADQKTLADRKLFGQQMRDAWEQGAGGGRGFINPEMPKGPSKLKAPADDDAARKLKARAEAAQAYYEGLVAENAFALDKIDAQERKALAENARRMAEDKNNASVYQSARAEIHKKFARERELVEEQTAQQAAELNIQLTTDAEAKIEAIRSEAFRRAEADERLGVKTHAEAENAKVLASAEAAKARAELQERLTQTVAETSIAATTDEITRIDLIRQESFRRADAAARAGAITYAQAEAEKARAAVDAQNAIRQQVLSINPLAQLEQEYQQKLAIVQYYEEQMAKAGVDGTQFVEQKRTELATQYQQQRLALAEAEFTAQGDGNKFVMDTLNSLSSTASSTITGLISGTMSAADAMRALGGVILNEAVKALVQIGVQYVKNALIGQAAEKAQMAAKAANAALYTASVTAQVSGTTALAAQNAFMATAAIPIIGPGLAPAAAAAAGAAAAAIGAPAIATAPVAGARQYGGGVNAGDLYRVNETGRPEMYTASNGKQYMLPTKDGNVTPADQVGGGAGGWNIIINNAPVGTVANVDAQSRTIEIAVAQAKAEIAAEFSSNSGTTWSALRGASNVQGRL</sequence>
<gene>
    <name evidence="3" type="ORF">FHS28_001318</name>
</gene>
<dbReference type="Proteomes" id="UP000574369">
    <property type="component" value="Unassembled WGS sequence"/>
</dbReference>
<keyword evidence="1" id="KW-0175">Coiled coil</keyword>
<proteinExistence type="predicted"/>
<evidence type="ECO:0000313" key="3">
    <source>
        <dbReference type="EMBL" id="MBB3193933.1"/>
    </source>
</evidence>
<feature type="coiled-coil region" evidence="1">
    <location>
        <begin position="608"/>
        <end position="656"/>
    </location>
</feature>
<dbReference type="Pfam" id="PF20155">
    <property type="entry name" value="TMP_3"/>
    <property type="match status" value="1"/>
</dbReference>
<dbReference type="RefSeq" id="WP_088449829.1">
    <property type="nucleotide sequence ID" value="NZ_JACHXO010000002.1"/>
</dbReference>